<feature type="compositionally biased region" description="Low complexity" evidence="1">
    <location>
        <begin position="143"/>
        <end position="152"/>
    </location>
</feature>
<feature type="compositionally biased region" description="Low complexity" evidence="1">
    <location>
        <begin position="569"/>
        <end position="578"/>
    </location>
</feature>
<feature type="compositionally biased region" description="Polar residues" evidence="1">
    <location>
        <begin position="579"/>
        <end position="611"/>
    </location>
</feature>
<feature type="compositionally biased region" description="Basic and acidic residues" evidence="1">
    <location>
        <begin position="114"/>
        <end position="124"/>
    </location>
</feature>
<feature type="compositionally biased region" description="Basic residues" evidence="1">
    <location>
        <begin position="66"/>
        <end position="79"/>
    </location>
</feature>
<protein>
    <submittedName>
        <fullName evidence="2">Uncharacterized protein</fullName>
    </submittedName>
</protein>
<dbReference type="EMBL" id="KZ613953">
    <property type="protein sequence ID" value="PMD34730.1"/>
    <property type="molecule type" value="Genomic_DNA"/>
</dbReference>
<keyword evidence="3" id="KW-1185">Reference proteome</keyword>
<proteinExistence type="predicted"/>
<sequence>MPCGNGGQEHPPWPEGGAHEFIIEACENHCGWCDYQTKSSNNLRVHANRHLKNEPTLRGIKIVKGRAGRKKLQMGRRRFTSPETRDQSSSVFVESLKEGKKVNESGEGNVDFVLEAKRDSRPDSRLPFSSGPDPPRLTPLEPSSSMQDSSQSRGDQTQDTTLWPRLPANYGSNLLISSGLQPGMHSPKEDHYRQNNVDPSDHETQVAAPKNADSSPCPGFPSWTDIGFDEDSISYFSAKFEKHLLTRNLPNSSQDLSRPSAASPHSDTTRTDIQNQNTGLTRTRMCPLQLSPRSITHIRKKILLPLLRKQSLKLYVLLVMYCAGKLYAMGNLREIETFLLSAALNLGKEYNVPITSYLSFCNTLIHHIQESIPQFGYGADLISYEEQTYPHEAPYSHTYFSEFLMRSYAEAQNVDGTIKKQGRLWICDRSYCLIFGLDLLRREYLLTHIRHYHEEDVGYTTNEELADCKIDPQIWGFSEYVQLSTRSEYPQISRLWLVGDEELAGCKVHPRVWRCSTCLAEQYDNVKWVCVICKITCEEPRIKTHITLREKLASIESGKDITLQGSGPGSSSVSQKQGRISSSDALPSGIGSQDLLQPQTSSGEAPQSPWSSAVIAAGNEPSRRTWHRRDTASQSSEQLLQQSQEKGSHVTVQSLEIMASSQRATHPPMTSIVPKSDSSWNSTRIE</sequence>
<feature type="compositionally biased region" description="Basic and acidic residues" evidence="1">
    <location>
        <begin position="95"/>
        <end position="104"/>
    </location>
</feature>
<feature type="compositionally biased region" description="Polar residues" evidence="1">
    <location>
        <begin position="263"/>
        <end position="278"/>
    </location>
</feature>
<name>A0A2J6R8B2_HYAVF</name>
<feature type="compositionally biased region" description="Low complexity" evidence="1">
    <location>
        <begin position="633"/>
        <end position="645"/>
    </location>
</feature>
<evidence type="ECO:0000256" key="1">
    <source>
        <dbReference type="SAM" id="MobiDB-lite"/>
    </source>
</evidence>
<feature type="compositionally biased region" description="Polar residues" evidence="1">
    <location>
        <begin position="676"/>
        <end position="686"/>
    </location>
</feature>
<dbReference type="OrthoDB" id="3799637at2759"/>
<organism evidence="2 3">
    <name type="scientific">Hyaloscypha variabilis (strain UAMH 11265 / GT02V1 / F)</name>
    <name type="common">Meliniomyces variabilis</name>
    <dbReference type="NCBI Taxonomy" id="1149755"/>
    <lineage>
        <taxon>Eukaryota</taxon>
        <taxon>Fungi</taxon>
        <taxon>Dikarya</taxon>
        <taxon>Ascomycota</taxon>
        <taxon>Pezizomycotina</taxon>
        <taxon>Leotiomycetes</taxon>
        <taxon>Helotiales</taxon>
        <taxon>Hyaloscyphaceae</taxon>
        <taxon>Hyaloscypha</taxon>
        <taxon>Hyaloscypha variabilis</taxon>
    </lineage>
</organism>
<feature type="compositionally biased region" description="Basic and acidic residues" evidence="1">
    <location>
        <begin position="186"/>
        <end position="204"/>
    </location>
</feature>
<accession>A0A2J6R8B2</accession>
<reference evidence="2 3" key="1">
    <citation type="submission" date="2016-04" db="EMBL/GenBank/DDBJ databases">
        <title>A degradative enzymes factory behind the ericoid mycorrhizal symbiosis.</title>
        <authorList>
            <consortium name="DOE Joint Genome Institute"/>
            <person name="Martino E."/>
            <person name="Morin E."/>
            <person name="Grelet G."/>
            <person name="Kuo A."/>
            <person name="Kohler A."/>
            <person name="Daghino S."/>
            <person name="Barry K."/>
            <person name="Choi C."/>
            <person name="Cichocki N."/>
            <person name="Clum A."/>
            <person name="Copeland A."/>
            <person name="Hainaut M."/>
            <person name="Haridas S."/>
            <person name="Labutti K."/>
            <person name="Lindquist E."/>
            <person name="Lipzen A."/>
            <person name="Khouja H.-R."/>
            <person name="Murat C."/>
            <person name="Ohm R."/>
            <person name="Olson A."/>
            <person name="Spatafora J."/>
            <person name="Veneault-Fourrey C."/>
            <person name="Henrissat B."/>
            <person name="Grigoriev I."/>
            <person name="Martin F."/>
            <person name="Perotto S."/>
        </authorList>
    </citation>
    <scope>NUCLEOTIDE SEQUENCE [LARGE SCALE GENOMIC DNA]</scope>
    <source>
        <strain evidence="2 3">F</strain>
    </source>
</reference>
<feature type="compositionally biased region" description="Polar residues" evidence="1">
    <location>
        <begin position="170"/>
        <end position="180"/>
    </location>
</feature>
<evidence type="ECO:0000313" key="3">
    <source>
        <dbReference type="Proteomes" id="UP000235786"/>
    </source>
</evidence>
<gene>
    <name evidence="2" type="ORF">L207DRAFT_588244</name>
</gene>
<dbReference type="Proteomes" id="UP000235786">
    <property type="component" value="Unassembled WGS sequence"/>
</dbReference>
<feature type="region of interest" description="Disordered" evidence="1">
    <location>
        <begin position="250"/>
        <end position="278"/>
    </location>
</feature>
<feature type="region of interest" description="Disordered" evidence="1">
    <location>
        <begin position="559"/>
        <end position="686"/>
    </location>
</feature>
<evidence type="ECO:0000313" key="2">
    <source>
        <dbReference type="EMBL" id="PMD34730.1"/>
    </source>
</evidence>
<dbReference type="AlphaFoldDB" id="A0A2J6R8B2"/>
<feature type="region of interest" description="Disordered" evidence="1">
    <location>
        <begin position="66"/>
        <end position="218"/>
    </location>
</feature>
<feature type="compositionally biased region" description="Polar residues" evidence="1">
    <location>
        <begin position="650"/>
        <end position="664"/>
    </location>
</feature>